<proteinExistence type="predicted"/>
<dbReference type="AlphaFoldDB" id="A0A3F2RZ79"/>
<evidence type="ECO:0000313" key="5">
    <source>
        <dbReference type="Proteomes" id="UP000284657"/>
    </source>
</evidence>
<dbReference type="Proteomes" id="UP000284657">
    <property type="component" value="Unassembled WGS sequence"/>
</dbReference>
<dbReference type="EMBL" id="MBDO02000026">
    <property type="protein sequence ID" value="RLN67206.1"/>
    <property type="molecule type" value="Genomic_DNA"/>
</dbReference>
<comment type="caution">
    <text evidence="3">The sequence shown here is derived from an EMBL/GenBank/DDBJ whole genome shotgun (WGS) entry which is preliminary data.</text>
</comment>
<evidence type="ECO:0000256" key="1">
    <source>
        <dbReference type="SAM" id="MobiDB-lite"/>
    </source>
</evidence>
<evidence type="ECO:0000313" key="2">
    <source>
        <dbReference type="EMBL" id="RLN55899.1"/>
    </source>
</evidence>
<sequence>MTPSSPTLSSVQGSRLPRRLSSSSVQASQRSWTWAPIDPANSHLRWVRRPLSPNRACDRTLESSQPITPHHGSRKTTSIDDADEINGSCGSNTSQTAATTALAVLTTTQSCHDDLAIVVYDGARARVANDGIQNGQLDDEDVNKDDTVATPVVYVDSDPNDVEQQRPRLPNRLQIKPVHPRVYEHNAKRQQQGAAGRARWQALEDKAATKTTKAIKTIKAIKTTMTATTIEAAPYRSPFAPRTAAQTKPANSVASRLFDYLKDPRYLVHRAKCKLRRSEAEIRRR</sequence>
<name>A0A3F2RZ79_9STRA</name>
<evidence type="ECO:0000313" key="4">
    <source>
        <dbReference type="Proteomes" id="UP000277300"/>
    </source>
</evidence>
<feature type="compositionally biased region" description="Low complexity" evidence="1">
    <location>
        <begin position="19"/>
        <end position="30"/>
    </location>
</feature>
<feature type="compositionally biased region" description="Polar residues" evidence="1">
    <location>
        <begin position="1"/>
        <end position="13"/>
    </location>
</feature>
<gene>
    <name evidence="2" type="ORF">BBJ29_005279</name>
    <name evidence="3" type="ORF">BBP00_00001744</name>
</gene>
<accession>A0A3F2RZ79</accession>
<organism evidence="3 4">
    <name type="scientific">Phytophthora kernoviae</name>
    <dbReference type="NCBI Taxonomy" id="325452"/>
    <lineage>
        <taxon>Eukaryota</taxon>
        <taxon>Sar</taxon>
        <taxon>Stramenopiles</taxon>
        <taxon>Oomycota</taxon>
        <taxon>Peronosporomycetes</taxon>
        <taxon>Peronosporales</taxon>
        <taxon>Peronosporaceae</taxon>
        <taxon>Phytophthora</taxon>
    </lineage>
</organism>
<feature type="region of interest" description="Disordered" evidence="1">
    <location>
        <begin position="56"/>
        <end position="83"/>
    </location>
</feature>
<evidence type="ECO:0000313" key="3">
    <source>
        <dbReference type="EMBL" id="RLN67206.1"/>
    </source>
</evidence>
<protein>
    <submittedName>
        <fullName evidence="3">Uncharacterized protein</fullName>
    </submittedName>
</protein>
<dbReference type="Proteomes" id="UP000277300">
    <property type="component" value="Unassembled WGS sequence"/>
</dbReference>
<reference evidence="4 5" key="1">
    <citation type="submission" date="2018-07" db="EMBL/GenBank/DDBJ databases">
        <title>Genome sequencing of oomycete isolates from Chile give support for New Zealand origin for Phytophthora kernoviae and make available the first Nothophytophthora sp. genome.</title>
        <authorList>
            <person name="Studholme D.J."/>
            <person name="Sanfuentes E."/>
            <person name="Panda P."/>
            <person name="Hill R."/>
            <person name="Sambles C."/>
            <person name="Grant M."/>
            <person name="Williams N.M."/>
            <person name="Mcdougal R.L."/>
        </authorList>
    </citation>
    <scope>NUCLEOTIDE SEQUENCE [LARGE SCALE GENOMIC DNA]</scope>
    <source>
        <strain evidence="3">Chile6</strain>
        <strain evidence="2">Chile7</strain>
    </source>
</reference>
<dbReference type="OrthoDB" id="146904at2759"/>
<dbReference type="EMBL" id="MBAD02001315">
    <property type="protein sequence ID" value="RLN55899.1"/>
    <property type="molecule type" value="Genomic_DNA"/>
</dbReference>
<feature type="region of interest" description="Disordered" evidence="1">
    <location>
        <begin position="1"/>
        <end position="30"/>
    </location>
</feature>